<dbReference type="GO" id="GO:0080147">
    <property type="term" value="P:root hair cell development"/>
    <property type="evidence" value="ECO:0007669"/>
    <property type="project" value="UniProtKB-ARBA"/>
</dbReference>
<feature type="region of interest" description="Disordered" evidence="7">
    <location>
        <begin position="131"/>
        <end position="150"/>
    </location>
</feature>
<evidence type="ECO:0000313" key="10">
    <source>
        <dbReference type="EMBL" id="KAF2580075.1"/>
    </source>
</evidence>
<feature type="region of interest" description="Disordered" evidence="7">
    <location>
        <begin position="1"/>
        <end position="51"/>
    </location>
</feature>
<dbReference type="Gene3D" id="3.90.70.10">
    <property type="entry name" value="Cysteine proteinases"/>
    <property type="match status" value="2"/>
</dbReference>
<feature type="domain" description="BHLH" evidence="9">
    <location>
        <begin position="42"/>
        <end position="91"/>
    </location>
</feature>
<feature type="compositionally biased region" description="Polar residues" evidence="7">
    <location>
        <begin position="614"/>
        <end position="625"/>
    </location>
</feature>
<dbReference type="SUPFAM" id="SSF54001">
    <property type="entry name" value="Cysteine proteinases"/>
    <property type="match status" value="2"/>
</dbReference>
<evidence type="ECO:0000256" key="6">
    <source>
        <dbReference type="ARBA" id="ARBA00023242"/>
    </source>
</evidence>
<accession>A0A8S9JDH4</accession>
<proteinExistence type="inferred from homology"/>
<evidence type="ECO:0000256" key="7">
    <source>
        <dbReference type="SAM" id="MobiDB-lite"/>
    </source>
</evidence>
<evidence type="ECO:0000256" key="2">
    <source>
        <dbReference type="ARBA" id="ARBA00009085"/>
    </source>
</evidence>
<dbReference type="GO" id="GO:0046983">
    <property type="term" value="F:protein dimerization activity"/>
    <property type="evidence" value="ECO:0007669"/>
    <property type="project" value="InterPro"/>
</dbReference>
<dbReference type="EMBL" id="QGKW02001660">
    <property type="protein sequence ID" value="KAF2580075.1"/>
    <property type="molecule type" value="Genomic_DNA"/>
</dbReference>
<organism evidence="10 11">
    <name type="scientific">Brassica cretica</name>
    <name type="common">Mustard</name>
    <dbReference type="NCBI Taxonomy" id="69181"/>
    <lineage>
        <taxon>Eukaryota</taxon>
        <taxon>Viridiplantae</taxon>
        <taxon>Streptophyta</taxon>
        <taxon>Embryophyta</taxon>
        <taxon>Tracheophyta</taxon>
        <taxon>Spermatophyta</taxon>
        <taxon>Magnoliopsida</taxon>
        <taxon>eudicotyledons</taxon>
        <taxon>Gunneridae</taxon>
        <taxon>Pentapetalae</taxon>
        <taxon>rosids</taxon>
        <taxon>malvids</taxon>
        <taxon>Brassicales</taxon>
        <taxon>Brassicaceae</taxon>
        <taxon>Brassiceae</taxon>
        <taxon>Brassica</taxon>
    </lineage>
</organism>
<gene>
    <name evidence="10" type="ORF">F2Q68_00000890</name>
</gene>
<keyword evidence="3" id="KW-0805">Transcription regulation</keyword>
<evidence type="ECO:0000259" key="8">
    <source>
        <dbReference type="PROSITE" id="PS50235"/>
    </source>
</evidence>
<dbReference type="InterPro" id="IPR011598">
    <property type="entry name" value="bHLH_dom"/>
</dbReference>
<dbReference type="InterPro" id="IPR018200">
    <property type="entry name" value="USP_CS"/>
</dbReference>
<dbReference type="Gene3D" id="4.10.280.10">
    <property type="entry name" value="Helix-loop-helix DNA-binding domain"/>
    <property type="match status" value="1"/>
</dbReference>
<dbReference type="GO" id="GO:0005829">
    <property type="term" value="C:cytosol"/>
    <property type="evidence" value="ECO:0007669"/>
    <property type="project" value="TreeGrafter"/>
</dbReference>
<feature type="region of interest" description="Disordered" evidence="7">
    <location>
        <begin position="584"/>
        <end position="632"/>
    </location>
</feature>
<feature type="compositionally biased region" description="Polar residues" evidence="7">
    <location>
        <begin position="8"/>
        <end position="27"/>
    </location>
</feature>
<dbReference type="InterPro" id="IPR001394">
    <property type="entry name" value="Peptidase_C19_UCH"/>
</dbReference>
<dbReference type="GO" id="GO:0006355">
    <property type="term" value="P:regulation of DNA-templated transcription"/>
    <property type="evidence" value="ECO:0007669"/>
    <property type="project" value="UniProtKB-ARBA"/>
</dbReference>
<feature type="domain" description="USP" evidence="8">
    <location>
        <begin position="1"/>
        <end position="370"/>
    </location>
</feature>
<keyword evidence="6" id="KW-0539">Nucleus</keyword>
<evidence type="ECO:0000259" key="9">
    <source>
        <dbReference type="PROSITE" id="PS50888"/>
    </source>
</evidence>
<dbReference type="GO" id="GO:0016579">
    <property type="term" value="P:protein deubiquitination"/>
    <property type="evidence" value="ECO:0007669"/>
    <property type="project" value="InterPro"/>
</dbReference>
<name>A0A8S9JDH4_BRACR</name>
<reference evidence="10" key="1">
    <citation type="submission" date="2019-12" db="EMBL/GenBank/DDBJ databases">
        <title>Genome sequencing and annotation of Brassica cretica.</title>
        <authorList>
            <person name="Studholme D.J."/>
            <person name="Sarris P.F."/>
        </authorList>
    </citation>
    <scope>NUCLEOTIDE SEQUENCE</scope>
    <source>
        <strain evidence="10">PFS-001/15</strain>
        <tissue evidence="10">Leaf</tissue>
    </source>
</reference>
<dbReference type="GO" id="GO:0004843">
    <property type="term" value="F:cysteine-type deubiquitinase activity"/>
    <property type="evidence" value="ECO:0007669"/>
    <property type="project" value="InterPro"/>
</dbReference>
<evidence type="ECO:0000313" key="11">
    <source>
        <dbReference type="Proteomes" id="UP000712281"/>
    </source>
</evidence>
<dbReference type="FunFam" id="4.10.280.10:FF:000017">
    <property type="entry name" value="Transcription factor bHLH66"/>
    <property type="match status" value="1"/>
</dbReference>
<evidence type="ECO:0000256" key="5">
    <source>
        <dbReference type="ARBA" id="ARBA00023163"/>
    </source>
</evidence>
<dbReference type="PROSITE" id="PS50888">
    <property type="entry name" value="BHLH"/>
    <property type="match status" value="1"/>
</dbReference>
<evidence type="ECO:0008006" key="12">
    <source>
        <dbReference type="Google" id="ProtNLM"/>
    </source>
</evidence>
<dbReference type="Proteomes" id="UP000712281">
    <property type="component" value="Unassembled WGS sequence"/>
</dbReference>
<dbReference type="InterPro" id="IPR038765">
    <property type="entry name" value="Papain-like_cys_pep_sf"/>
</dbReference>
<feature type="compositionally biased region" description="Polar residues" evidence="7">
    <location>
        <begin position="1273"/>
        <end position="1284"/>
    </location>
</feature>
<dbReference type="Pfam" id="PF00443">
    <property type="entry name" value="UCH"/>
    <property type="match status" value="2"/>
</dbReference>
<keyword evidence="4" id="KW-0238">DNA-binding</keyword>
<comment type="subcellular location">
    <subcellularLocation>
        <location evidence="1">Nucleus</location>
    </subcellularLocation>
</comment>
<protein>
    <recommendedName>
        <fullName evidence="12">USP domain-containing protein</fullName>
    </recommendedName>
</protein>
<feature type="region of interest" description="Disordered" evidence="7">
    <location>
        <begin position="1064"/>
        <end position="1136"/>
    </location>
</feature>
<sequence>MESGGPTTGSQDGLQHAQGTVSTTTSPPVARQKPRVRARRGQATDPHSIAERLRRERIAERMKSLQELVPNTNKTDKASMLDEIIEYVRFLQLQVKVLSMSRLGAAGAARPRPNGLTSEVGGRLNALSVPSNGIVNGNGNATGSSTESLRTTEQRVAKLMEEDMGSAMHLPSGVSSESSDAYRGSLVHKIFGGSLRSRVKCAQCSHCSDKFDPFLDLSLDISKADSLQRALTRFTAVELLDDGEKVYQCERCKQKVKATKELTVSKAPYVLTVHLKRFEAHRSEKIDKKVEFASAVDMKPFVSGPCEGNLKYTLYGVLVHYGRSIHSGHYACFVRTSSGMWYSLDDNRVLQVSEKNVFNQKAYMLFYVLDRQNTAPKNVVPMVKKESLPTARASMIISSNGNDQVSGSTVMKASILNGLGANGRAPLRSCDQGAPAVFNRKDLNAKETQKDPPSSVEAKEILKRENGAAPLKSCGLSATAVLSQKDSNARENLQKELPISQANGERSLVKENIKAACATLPGKASPLLDGSRNAQILVNLPTSVANKDEETLTTPRKTRKGKTKTLQVGLKLFKLALGVRKKMKQKRGRSSAVKVIPEELRSKKGATDQERSTSEITSEVASGSSRLPGKDSTEDAHEYMINLLECMHKCSLPSGVSSESSDAYRGSLVHKIFGGSLRSRVKCAQCSHSSDKFDPFLDLSLDISKADSLQRALTRFTGVELLDDGAKVYQCERCKQKVKATKELNVSKAPYVLTVHLKRFEAHRSEKIDKKVEFASAVDMKPFVSGPCEGNLKYTLYGVLVHYGRSVHSGHYACFVRTSSGMWYSLDDNRVLQVSEKNVFNQKAYMLFYVRDRQNTAPKNVVPMVKKESLPTARASMIISSSNNNDQVSGSTVMKASILNGLGANGRAPLRSCDQGAPAVFNQKDLNAKETQKDPPSSVEAKEILKRENGAAPLKSCGLSATAVLSQKDSNARENLQKELPISQANGERSLVKENIKAACATLPGKASPLLDGSRNAQILVNLPTSVANKDEETLTTPRKTRKGKTKTLQVGLKLFKLALGVRKKMKQKRGRSSAVKVIPEELRSKKGATDQERSTSEITSEVASGSSRLPGKDSTVSVHNERRRNSNGNMLLGSATGDLKERTNENGAVLASDQKPPLRSSDLSKASQIAKRKRESSKDEQIVLQKDEPTILTRGLPETVVAKWDEEVSASKKMGMNEGTKIGYVADEWDEEYDRGKKKKIRIKEEMYKGPNPFQMIASKKQRTDTKKKWTQRMNTAKTGFRI</sequence>
<feature type="region of interest" description="Disordered" evidence="7">
    <location>
        <begin position="1258"/>
        <end position="1284"/>
    </location>
</feature>
<dbReference type="GO" id="GO:0003677">
    <property type="term" value="F:DNA binding"/>
    <property type="evidence" value="ECO:0007669"/>
    <property type="project" value="UniProtKB-KW"/>
</dbReference>
<feature type="compositionally biased region" description="Basic and acidic residues" evidence="7">
    <location>
        <begin position="1079"/>
        <end position="1096"/>
    </location>
</feature>
<dbReference type="SMART" id="SM00353">
    <property type="entry name" value="HLH"/>
    <property type="match status" value="1"/>
</dbReference>
<dbReference type="InterPro" id="IPR050164">
    <property type="entry name" value="Peptidase_C19"/>
</dbReference>
<evidence type="ECO:0000256" key="1">
    <source>
        <dbReference type="ARBA" id="ARBA00004123"/>
    </source>
</evidence>
<dbReference type="SUPFAM" id="SSF47459">
    <property type="entry name" value="HLH, helix-loop-helix DNA-binding domain"/>
    <property type="match status" value="1"/>
</dbReference>
<dbReference type="PROSITE" id="PS50235">
    <property type="entry name" value="USP_3"/>
    <property type="match status" value="2"/>
</dbReference>
<comment type="caution">
    <text evidence="10">The sequence shown here is derived from an EMBL/GenBank/DDBJ whole genome shotgun (WGS) entry which is preliminary data.</text>
</comment>
<dbReference type="PANTHER" id="PTHR24006:SF879">
    <property type="entry name" value="UBIQUITIN CARBOXYL-TERMINAL HYDROLASE"/>
    <property type="match status" value="1"/>
</dbReference>
<keyword evidence="5" id="KW-0804">Transcription</keyword>
<dbReference type="InterPro" id="IPR036638">
    <property type="entry name" value="HLH_DNA-bd_sf"/>
</dbReference>
<dbReference type="InterPro" id="IPR028889">
    <property type="entry name" value="USP"/>
</dbReference>
<evidence type="ECO:0000256" key="4">
    <source>
        <dbReference type="ARBA" id="ARBA00023125"/>
    </source>
</evidence>
<feature type="compositionally biased region" description="Basic and acidic residues" evidence="7">
    <location>
        <begin position="596"/>
        <end position="613"/>
    </location>
</feature>
<dbReference type="GO" id="GO:0005634">
    <property type="term" value="C:nucleus"/>
    <property type="evidence" value="ECO:0007669"/>
    <property type="project" value="UniProtKB-SubCell"/>
</dbReference>
<dbReference type="PANTHER" id="PTHR24006">
    <property type="entry name" value="UBIQUITIN CARBOXYL-TERMINAL HYDROLASE"/>
    <property type="match status" value="1"/>
</dbReference>
<comment type="similarity">
    <text evidence="2">Belongs to the peptidase C19 family.</text>
</comment>
<feature type="region of interest" description="Disordered" evidence="7">
    <location>
        <begin position="1150"/>
        <end position="1183"/>
    </location>
</feature>
<feature type="compositionally biased region" description="Polar residues" evidence="7">
    <location>
        <begin position="1097"/>
        <end position="1108"/>
    </location>
</feature>
<dbReference type="PROSITE" id="PS00973">
    <property type="entry name" value="USP_2"/>
    <property type="match status" value="2"/>
</dbReference>
<dbReference type="Pfam" id="PF00010">
    <property type="entry name" value="HLH"/>
    <property type="match status" value="1"/>
</dbReference>
<feature type="domain" description="USP" evidence="8">
    <location>
        <begin position="554"/>
        <end position="852"/>
    </location>
</feature>
<evidence type="ECO:0000256" key="3">
    <source>
        <dbReference type="ARBA" id="ARBA00023015"/>
    </source>
</evidence>
<feature type="compositionally biased region" description="Polar residues" evidence="7">
    <location>
        <begin position="131"/>
        <end position="149"/>
    </location>
</feature>